<keyword evidence="3" id="KW-1185">Reference proteome</keyword>
<feature type="transmembrane region" description="Helical" evidence="1">
    <location>
        <begin position="132"/>
        <end position="152"/>
    </location>
</feature>
<feature type="transmembrane region" description="Helical" evidence="1">
    <location>
        <begin position="157"/>
        <end position="176"/>
    </location>
</feature>
<evidence type="ECO:0000313" key="3">
    <source>
        <dbReference type="Proteomes" id="UP000319516"/>
    </source>
</evidence>
<dbReference type="AlphaFoldDB" id="A0A542YPB8"/>
<dbReference type="EMBL" id="VFOP01000001">
    <property type="protein sequence ID" value="TQL49953.1"/>
    <property type="molecule type" value="Genomic_DNA"/>
</dbReference>
<dbReference type="Proteomes" id="UP000319516">
    <property type="component" value="Unassembled WGS sequence"/>
</dbReference>
<evidence type="ECO:0000256" key="1">
    <source>
        <dbReference type="SAM" id="Phobius"/>
    </source>
</evidence>
<keyword evidence="1" id="KW-1133">Transmembrane helix</keyword>
<feature type="transmembrane region" description="Helical" evidence="1">
    <location>
        <begin position="95"/>
        <end position="120"/>
    </location>
</feature>
<reference evidence="2 3" key="1">
    <citation type="submission" date="2019-06" db="EMBL/GenBank/DDBJ databases">
        <title>Sequencing the genomes of 1000 actinobacteria strains.</title>
        <authorList>
            <person name="Klenk H.-P."/>
        </authorList>
    </citation>
    <scope>NUCLEOTIDE SEQUENCE [LARGE SCALE GENOMIC DNA]</scope>
    <source>
        <strain evidence="2 3">DSM 12335</strain>
    </source>
</reference>
<sequence length="437" mass="45866">MTRTAWLLGWPLRPWVLPASAVVAAVLSWVVTLRLLSAPYQLWATTSSVWHEALWTTAPVSAGMAALCATLLVQRGSAVFQSTRVRVGLPALTRAALACSGWAVLGHLVGVAPLTIATVSTATTGGPRVQDLALAVVGMGALTVLGFGIGVVARHWAVAPVVAAALFGILALPHGSDFRPVALLMPVQQWPASPRFVLTPWTTLFTLTFLILLACWALAVAASRSGRPRDGGARWLTVAVVVLVVAAFGWRPEFYRVDEPVPSICDQAAGARVCLHTAYSHSLPEVSETVRALQESGTSPVLTRVTDTAVADHLEPATGEALIAIDPVPERPNFVTQGIADQVALAVTEQLFEEPCSRAGASVVSYDVLRALQVAVLERSGRTDLSARLGSPGDAEALRLLTAPGSVEAVVSTYPAEIAACRLQVSDIEAVTGTPAP</sequence>
<keyword evidence="1" id="KW-0812">Transmembrane</keyword>
<feature type="transmembrane region" description="Helical" evidence="1">
    <location>
        <begin position="233"/>
        <end position="250"/>
    </location>
</feature>
<feature type="transmembrane region" description="Helical" evidence="1">
    <location>
        <begin position="196"/>
        <end position="221"/>
    </location>
</feature>
<comment type="caution">
    <text evidence="2">The sequence shown here is derived from an EMBL/GenBank/DDBJ whole genome shotgun (WGS) entry which is preliminary data.</text>
</comment>
<evidence type="ECO:0000313" key="2">
    <source>
        <dbReference type="EMBL" id="TQL49953.1"/>
    </source>
</evidence>
<organism evidence="2 3">
    <name type="scientific">Ornithinicoccus hortensis</name>
    <dbReference type="NCBI Taxonomy" id="82346"/>
    <lineage>
        <taxon>Bacteria</taxon>
        <taxon>Bacillati</taxon>
        <taxon>Actinomycetota</taxon>
        <taxon>Actinomycetes</taxon>
        <taxon>Micrococcales</taxon>
        <taxon>Intrasporangiaceae</taxon>
        <taxon>Ornithinicoccus</taxon>
    </lineage>
</organism>
<protein>
    <submittedName>
        <fullName evidence="2">Uncharacterized protein</fullName>
    </submittedName>
</protein>
<keyword evidence="1" id="KW-0472">Membrane</keyword>
<accession>A0A542YPB8</accession>
<feature type="transmembrane region" description="Helical" evidence="1">
    <location>
        <begin position="12"/>
        <end position="33"/>
    </location>
</feature>
<proteinExistence type="predicted"/>
<name>A0A542YPB8_9MICO</name>
<gene>
    <name evidence="2" type="ORF">FB467_1050</name>
</gene>